<evidence type="ECO:0000313" key="3">
    <source>
        <dbReference type="Proteomes" id="UP001255856"/>
    </source>
</evidence>
<accession>A0AAD9MM14</accession>
<dbReference type="EMBL" id="JASFZW010000003">
    <property type="protein sequence ID" value="KAK2079008.1"/>
    <property type="molecule type" value="Genomic_DNA"/>
</dbReference>
<gene>
    <name evidence="2" type="ORF">QBZ16_002698</name>
</gene>
<name>A0AAD9MM14_PROWI</name>
<protein>
    <submittedName>
        <fullName evidence="2">Uncharacterized protein</fullName>
    </submittedName>
</protein>
<keyword evidence="3" id="KW-1185">Reference proteome</keyword>
<organism evidence="2 3">
    <name type="scientific">Prototheca wickerhamii</name>
    <dbReference type="NCBI Taxonomy" id="3111"/>
    <lineage>
        <taxon>Eukaryota</taxon>
        <taxon>Viridiplantae</taxon>
        <taxon>Chlorophyta</taxon>
        <taxon>core chlorophytes</taxon>
        <taxon>Trebouxiophyceae</taxon>
        <taxon>Chlorellales</taxon>
        <taxon>Chlorellaceae</taxon>
        <taxon>Prototheca</taxon>
    </lineage>
</organism>
<evidence type="ECO:0000256" key="1">
    <source>
        <dbReference type="SAM" id="MobiDB-lite"/>
    </source>
</evidence>
<reference evidence="2" key="1">
    <citation type="submission" date="2021-01" db="EMBL/GenBank/DDBJ databases">
        <authorList>
            <person name="Eckstrom K.M.E."/>
        </authorList>
    </citation>
    <scope>NUCLEOTIDE SEQUENCE</scope>
    <source>
        <strain evidence="2">UVCC 0001</strain>
    </source>
</reference>
<evidence type="ECO:0000313" key="2">
    <source>
        <dbReference type="EMBL" id="KAK2079008.1"/>
    </source>
</evidence>
<dbReference type="Proteomes" id="UP001255856">
    <property type="component" value="Unassembled WGS sequence"/>
</dbReference>
<proteinExistence type="predicted"/>
<feature type="region of interest" description="Disordered" evidence="1">
    <location>
        <begin position="52"/>
        <end position="72"/>
    </location>
</feature>
<sequence length="287" mass="32959">MLEVQRQAEARFLQTLEANRKKTEDKLRAAEGRWAAAERRARALEEQRLAAEEEKRRREQEREEQRRVAYSEAQRREADRVAEVGCVLVCLATLAIQAISRWPTTVLKAARRPTGSHSSQSSTPLLQIQRKQASKEEELVALQRQREAEALRLALERRLLLKHKAETVEEMKRREAWEREQALRRIEEETARSKALLAQRTAIQVGYVVEEVGMTLLREGALVSLLCTAAPNTLSSLTQMQQKRRQANMELSAQRQKISERIAKMFAKGDWEKTLAQGISIDALLQN</sequence>
<comment type="caution">
    <text evidence="2">The sequence shown here is derived from an EMBL/GenBank/DDBJ whole genome shotgun (WGS) entry which is preliminary data.</text>
</comment>
<dbReference type="AlphaFoldDB" id="A0AAD9MM14"/>